<evidence type="ECO:0000313" key="3">
    <source>
        <dbReference type="Proteomes" id="UP000464402"/>
    </source>
</evidence>
<accession>A0A857EVN6</accession>
<dbReference type="AlphaFoldDB" id="A0A857EVN6"/>
<dbReference type="Pfam" id="PF12582">
    <property type="entry name" value="DUF3757"/>
    <property type="match status" value="1"/>
</dbReference>
<dbReference type="EMBL" id="CP043727">
    <property type="protein sequence ID" value="QHB31378.1"/>
    <property type="molecule type" value="Genomic_DNA"/>
</dbReference>
<organism evidence="2 3">
    <name type="scientific">Yersinia canariae</name>
    <dbReference type="NCBI Taxonomy" id="2607663"/>
    <lineage>
        <taxon>Bacteria</taxon>
        <taxon>Pseudomonadati</taxon>
        <taxon>Pseudomonadota</taxon>
        <taxon>Gammaproteobacteria</taxon>
        <taxon>Enterobacterales</taxon>
        <taxon>Yersiniaceae</taxon>
        <taxon>Yersinia</taxon>
    </lineage>
</organism>
<feature type="signal peptide" evidence="1">
    <location>
        <begin position="1"/>
        <end position="25"/>
    </location>
</feature>
<feature type="chain" id="PRO_5032666907" evidence="1">
    <location>
        <begin position="26"/>
        <end position="172"/>
    </location>
</feature>
<reference evidence="3" key="1">
    <citation type="submission" date="2019-09" db="EMBL/GenBank/DDBJ databases">
        <title>Yersinia canariae sp. nov., isolated from a human yersiniosis case.</title>
        <authorList>
            <person name="Nguyen S.V."/>
            <person name="Greig D."/>
            <person name="Hurley D."/>
            <person name="Cao Y."/>
            <person name="McCabe E."/>
            <person name="Mitchell M."/>
            <person name="Jenkins C."/>
            <person name="Fanning S."/>
        </authorList>
    </citation>
    <scope>NUCLEOTIDE SEQUENCE [LARGE SCALE GENOMIC DNA]</scope>
    <source>
        <strain evidence="3">NCTC 14382</strain>
    </source>
</reference>
<protein>
    <submittedName>
        <fullName evidence="2">DUF3757 domain-containing protein</fullName>
    </submittedName>
</protein>
<keyword evidence="3" id="KW-1185">Reference proteome</keyword>
<sequence length="172" mass="18957">MRYEMEKINNIAISCLLLLSPMASALEITACPESNEIHRVLSAYVSDNQRWYGTAQGGENKGNTVRFLQAFYSPHGIHDRALGTLVQCSYQLDAGILQMKLRDNKVLVNNGLYISIVDKPAWVKNEDTAPYASYTCRADNAKNCGFNRVSDATIAAITSDIPVLLPKKATAN</sequence>
<gene>
    <name evidence="2" type="ORF">F0T03_03735</name>
</gene>
<name>A0A857EVN6_9GAMM</name>
<keyword evidence="1" id="KW-0732">Signal</keyword>
<dbReference type="InterPro" id="IPR022231">
    <property type="entry name" value="DUF3757"/>
</dbReference>
<proteinExistence type="predicted"/>
<dbReference type="Proteomes" id="UP000464402">
    <property type="component" value="Chromosome"/>
</dbReference>
<evidence type="ECO:0000256" key="1">
    <source>
        <dbReference type="SAM" id="SignalP"/>
    </source>
</evidence>
<evidence type="ECO:0000313" key="2">
    <source>
        <dbReference type="EMBL" id="QHB31378.1"/>
    </source>
</evidence>
<dbReference type="KEGG" id="yca:F0T03_03735"/>